<dbReference type="AlphaFoldDB" id="A0A5B9Y6G7"/>
<evidence type="ECO:0000256" key="1">
    <source>
        <dbReference type="SAM" id="Phobius"/>
    </source>
</evidence>
<dbReference type="KEGG" id="schi:SCHIN_v1c04750"/>
<sequence>MKWFLLLRILLILLIAGITVLSQLDQPSKTAYTIFQALTFFILIYLLPFEIIGRIERKYELTKSSTVYKKMLKTRWFTPFVFIYWFFLLKKYKKSKTLS</sequence>
<dbReference type="EMBL" id="CP043026">
    <property type="protein sequence ID" value="QEH61672.1"/>
    <property type="molecule type" value="Genomic_DNA"/>
</dbReference>
<dbReference type="Proteomes" id="UP000323144">
    <property type="component" value="Chromosome"/>
</dbReference>
<accession>A0A5B9Y6G7</accession>
<protein>
    <submittedName>
        <fullName evidence="2">Uncharacterized protein</fullName>
    </submittedName>
</protein>
<keyword evidence="1" id="KW-0472">Membrane</keyword>
<keyword evidence="1" id="KW-0812">Transmembrane</keyword>
<keyword evidence="3" id="KW-1185">Reference proteome</keyword>
<name>A0A5B9Y6G7_9MOLU</name>
<organism evidence="2 3">
    <name type="scientific">Spiroplasma chinense</name>
    <dbReference type="NCBI Taxonomy" id="216932"/>
    <lineage>
        <taxon>Bacteria</taxon>
        <taxon>Bacillati</taxon>
        <taxon>Mycoplasmatota</taxon>
        <taxon>Mollicutes</taxon>
        <taxon>Entomoplasmatales</taxon>
        <taxon>Spiroplasmataceae</taxon>
        <taxon>Spiroplasma</taxon>
    </lineage>
</organism>
<keyword evidence="1" id="KW-1133">Transmembrane helix</keyword>
<gene>
    <name evidence="2" type="ORF">SCHIN_v1c04750</name>
</gene>
<evidence type="ECO:0000313" key="2">
    <source>
        <dbReference type="EMBL" id="QEH61672.1"/>
    </source>
</evidence>
<evidence type="ECO:0000313" key="3">
    <source>
        <dbReference type="Proteomes" id="UP000323144"/>
    </source>
</evidence>
<feature type="transmembrane region" description="Helical" evidence="1">
    <location>
        <begin position="72"/>
        <end position="89"/>
    </location>
</feature>
<proteinExistence type="predicted"/>
<reference evidence="2 3" key="1">
    <citation type="submission" date="2019-08" db="EMBL/GenBank/DDBJ databases">
        <title>Complete genome sequence of Spiroplasma chinense CCH (DSM 19755).</title>
        <authorList>
            <person name="Shen H.-Y."/>
            <person name="Lin Y.-C."/>
            <person name="Chou L."/>
            <person name="Kuo C.-H."/>
        </authorList>
    </citation>
    <scope>NUCLEOTIDE SEQUENCE [LARGE SCALE GENOMIC DNA]</scope>
    <source>
        <strain evidence="2 3">CCH</strain>
    </source>
</reference>
<feature type="transmembrane region" description="Helical" evidence="1">
    <location>
        <begin position="33"/>
        <end position="52"/>
    </location>
</feature>